<reference evidence="1 2" key="1">
    <citation type="submission" date="2017-05" db="EMBL/GenBank/DDBJ databases">
        <title>The complete genome sequence of Deinococcus ficus isolated from the rhizosphere of the Ficus religiosa L. in Taiwan.</title>
        <authorList>
            <person name="Wu K.-M."/>
            <person name="Liao T.-L."/>
            <person name="Liu Y.-M."/>
            <person name="Young C.-C."/>
            <person name="Tsai S.-F."/>
        </authorList>
    </citation>
    <scope>NUCLEOTIDE SEQUENCE [LARGE SCALE GENOMIC DNA]</scope>
    <source>
        <strain evidence="1 2">CC-FR2-10</strain>
        <plasmid evidence="2">pdfi3</plasmid>
    </source>
</reference>
<evidence type="ECO:0000313" key="1">
    <source>
        <dbReference type="EMBL" id="ASN83390.1"/>
    </source>
</evidence>
<accession>A0A221T3F3</accession>
<proteinExistence type="predicted"/>
<geneLocation type="plasmid" evidence="2">
    <name>pdfi3</name>
</geneLocation>
<organism evidence="1 2">
    <name type="scientific">Deinococcus ficus</name>
    <dbReference type="NCBI Taxonomy" id="317577"/>
    <lineage>
        <taxon>Bacteria</taxon>
        <taxon>Thermotogati</taxon>
        <taxon>Deinococcota</taxon>
        <taxon>Deinococci</taxon>
        <taxon>Deinococcales</taxon>
        <taxon>Deinococcaceae</taxon>
        <taxon>Deinococcus</taxon>
    </lineage>
</organism>
<keyword evidence="1" id="KW-0614">Plasmid</keyword>
<dbReference type="KEGG" id="dfc:DFI_19525"/>
<dbReference type="RefSeq" id="WP_027462825.1">
    <property type="nucleotide sequence ID" value="NZ_CP021084.1"/>
</dbReference>
<protein>
    <submittedName>
        <fullName evidence="1">Uncharacterized protein</fullName>
    </submittedName>
</protein>
<keyword evidence="2" id="KW-1185">Reference proteome</keyword>
<gene>
    <name evidence="1" type="ORF">DFI_19525</name>
</gene>
<sequence length="213" mass="23193">MTTTPLPAWHDLPGLLTALHTLGQTDLAARLQHSGARLEALLANEADDAPDHAQELTRFATLKAHAFTLLEGRPLLPVEVTDAQAGEPSDQTMTPCANCGKPWSQANEHRTAQMYDGEWVCSKACEDEHNELGCPFAHGENYRTQFELRDGLLNDGALARLSLEARNARDQIEGSTLRNRNAASGILGLLITTLDDTTRGVLPLLNDPHKGRS</sequence>
<dbReference type="AlphaFoldDB" id="A0A221T3F3"/>
<dbReference type="EMBL" id="CP021084">
    <property type="protein sequence ID" value="ASN83390.1"/>
    <property type="molecule type" value="Genomic_DNA"/>
</dbReference>
<name>A0A221T3F3_9DEIO</name>
<dbReference type="Proteomes" id="UP000259030">
    <property type="component" value="Plasmid pDFI3"/>
</dbReference>
<evidence type="ECO:0000313" key="2">
    <source>
        <dbReference type="Proteomes" id="UP000259030"/>
    </source>
</evidence>